<sequence length="32" mass="3316">MTGPKNKTSVRPGRAGRALAGFAARTKHSSFG</sequence>
<evidence type="ECO:0000313" key="2">
    <source>
        <dbReference type="EMBL" id="MBB5516770.1"/>
    </source>
</evidence>
<feature type="compositionally biased region" description="Low complexity" evidence="1">
    <location>
        <begin position="13"/>
        <end position="24"/>
    </location>
</feature>
<evidence type="ECO:0000256" key="1">
    <source>
        <dbReference type="SAM" id="MobiDB-lite"/>
    </source>
</evidence>
<dbReference type="EMBL" id="JACIJS010000009">
    <property type="protein sequence ID" value="MBB5516770.1"/>
    <property type="molecule type" value="Genomic_DNA"/>
</dbReference>
<accession>A0A840X041</accession>
<proteinExistence type="predicted"/>
<reference evidence="2 3" key="1">
    <citation type="submission" date="2020-08" db="EMBL/GenBank/DDBJ databases">
        <title>Genomic Encyclopedia of Type Strains, Phase IV (KMG-IV): sequencing the most valuable type-strain genomes for metagenomic binning, comparative biology and taxonomic classification.</title>
        <authorList>
            <person name="Goeker M."/>
        </authorList>
    </citation>
    <scope>NUCLEOTIDE SEQUENCE [LARGE SCALE GENOMIC DNA]</scope>
    <source>
        <strain evidence="2 3">DSM 103377</strain>
    </source>
</reference>
<feature type="region of interest" description="Disordered" evidence="1">
    <location>
        <begin position="1"/>
        <end position="32"/>
    </location>
</feature>
<name>A0A840X041_9RHOB</name>
<keyword evidence="3" id="KW-1185">Reference proteome</keyword>
<evidence type="ECO:0000313" key="3">
    <source>
        <dbReference type="Proteomes" id="UP000553766"/>
    </source>
</evidence>
<dbReference type="Proteomes" id="UP000553766">
    <property type="component" value="Unassembled WGS sequence"/>
</dbReference>
<comment type="caution">
    <text evidence="2">The sequence shown here is derived from an EMBL/GenBank/DDBJ whole genome shotgun (WGS) entry which is preliminary data.</text>
</comment>
<dbReference type="AlphaFoldDB" id="A0A840X041"/>
<protein>
    <submittedName>
        <fullName evidence="2">Uncharacterized protein</fullName>
    </submittedName>
</protein>
<gene>
    <name evidence="2" type="ORF">FHS89_002812</name>
</gene>
<organism evidence="2 3">
    <name type="scientific">Rubricella aquisinus</name>
    <dbReference type="NCBI Taxonomy" id="2028108"/>
    <lineage>
        <taxon>Bacteria</taxon>
        <taxon>Pseudomonadati</taxon>
        <taxon>Pseudomonadota</taxon>
        <taxon>Alphaproteobacteria</taxon>
        <taxon>Rhodobacterales</taxon>
        <taxon>Paracoccaceae</taxon>
        <taxon>Rubricella</taxon>
    </lineage>
</organism>